<evidence type="ECO:0000313" key="2">
    <source>
        <dbReference type="EMBL" id="CAK0865096.1"/>
    </source>
</evidence>
<feature type="non-terminal residue" evidence="2">
    <location>
        <position position="213"/>
    </location>
</feature>
<proteinExistence type="predicted"/>
<dbReference type="EMBL" id="CAUYUJ010016419">
    <property type="protein sequence ID" value="CAK0865096.1"/>
    <property type="molecule type" value="Genomic_DNA"/>
</dbReference>
<reference evidence="2" key="1">
    <citation type="submission" date="2023-10" db="EMBL/GenBank/DDBJ databases">
        <authorList>
            <person name="Chen Y."/>
            <person name="Shah S."/>
            <person name="Dougan E. K."/>
            <person name="Thang M."/>
            <person name="Chan C."/>
        </authorList>
    </citation>
    <scope>NUCLEOTIDE SEQUENCE [LARGE SCALE GENOMIC DNA]</scope>
</reference>
<evidence type="ECO:0000256" key="1">
    <source>
        <dbReference type="SAM" id="MobiDB-lite"/>
    </source>
</evidence>
<organism evidence="2 3">
    <name type="scientific">Prorocentrum cordatum</name>
    <dbReference type="NCBI Taxonomy" id="2364126"/>
    <lineage>
        <taxon>Eukaryota</taxon>
        <taxon>Sar</taxon>
        <taxon>Alveolata</taxon>
        <taxon>Dinophyceae</taxon>
        <taxon>Prorocentrales</taxon>
        <taxon>Prorocentraceae</taxon>
        <taxon>Prorocentrum</taxon>
    </lineage>
</organism>
<evidence type="ECO:0000313" key="3">
    <source>
        <dbReference type="Proteomes" id="UP001189429"/>
    </source>
</evidence>
<comment type="caution">
    <text evidence="2">The sequence shown here is derived from an EMBL/GenBank/DDBJ whole genome shotgun (WGS) entry which is preliminary data.</text>
</comment>
<gene>
    <name evidence="2" type="ORF">PCOR1329_LOCUS52731</name>
</gene>
<dbReference type="Proteomes" id="UP001189429">
    <property type="component" value="Unassembled WGS sequence"/>
</dbReference>
<name>A0ABN9UXY7_9DINO</name>
<keyword evidence="3" id="KW-1185">Reference proteome</keyword>
<sequence length="213" mass="22166">APDCLLASPPHRVLGAPASVDHQAPAMLAAALRRAAARAAAPAAQAAAKPAENPMALARTAPPSTSWSARPPAQSTIGSSTSTLSQWCSWSTQAPPCWTSEGTGLVILFLSLSISLSDFSAPTKLRSGRLLPPRGTRLPRCERIVSETVLLHDAVAERACLAGVPLLSVRTAGARRARTDRTVRGSGDYAQRGARRSEKGPPSVPSVPSCHLS</sequence>
<feature type="region of interest" description="Disordered" evidence="1">
    <location>
        <begin position="175"/>
        <end position="213"/>
    </location>
</feature>
<feature type="compositionally biased region" description="Polar residues" evidence="1">
    <location>
        <begin position="62"/>
        <end position="78"/>
    </location>
</feature>
<feature type="non-terminal residue" evidence="2">
    <location>
        <position position="1"/>
    </location>
</feature>
<protein>
    <submittedName>
        <fullName evidence="2">Uncharacterized protein</fullName>
    </submittedName>
</protein>
<feature type="region of interest" description="Disordered" evidence="1">
    <location>
        <begin position="46"/>
        <end position="78"/>
    </location>
</feature>
<accession>A0ABN9UXY7</accession>
<feature type="compositionally biased region" description="Low complexity" evidence="1">
    <location>
        <begin position="46"/>
        <end position="58"/>
    </location>
</feature>